<organism evidence="2">
    <name type="scientific">Nicotiana tomentosiformis</name>
    <name type="common">Tobacco</name>
    <dbReference type="NCBI Taxonomy" id="4098"/>
    <lineage>
        <taxon>Eukaryota</taxon>
        <taxon>Viridiplantae</taxon>
        <taxon>Streptophyta</taxon>
        <taxon>Embryophyta</taxon>
        <taxon>Tracheophyta</taxon>
        <taxon>Spermatophyta</taxon>
        <taxon>Magnoliopsida</taxon>
        <taxon>eudicotyledons</taxon>
        <taxon>Gunneridae</taxon>
        <taxon>Pentapetalae</taxon>
        <taxon>asterids</taxon>
        <taxon>lamiids</taxon>
        <taxon>Solanales</taxon>
        <taxon>Solanaceae</taxon>
        <taxon>Nicotianoideae</taxon>
        <taxon>Nicotianeae</taxon>
        <taxon>Nicotiana</taxon>
    </lineage>
</organism>
<accession>A0A088F5Z0</accession>
<dbReference type="AlphaFoldDB" id="A0A088F5Z0"/>
<name>A0A088F5Z0_NICTO</name>
<feature type="domain" description="Cytokinin glycosidase" evidence="1">
    <location>
        <begin position="24"/>
        <end position="206"/>
    </location>
</feature>
<proteinExistence type="predicted"/>
<dbReference type="EMBL" id="KJ599826">
    <property type="protein sequence ID" value="AIM40176.1"/>
    <property type="molecule type" value="Genomic_DNA"/>
</dbReference>
<protein>
    <submittedName>
        <fullName evidence="2">Orf13-TA-2</fullName>
    </submittedName>
</protein>
<evidence type="ECO:0000259" key="1">
    <source>
        <dbReference type="Pfam" id="PF02027"/>
    </source>
</evidence>
<dbReference type="Pfam" id="PF02027">
    <property type="entry name" value="RolB_RolC"/>
    <property type="match status" value="1"/>
</dbReference>
<sequence length="210" mass="23178">MFATCKKLSVTASMARPGRSQQLHVDDLRWIKDPLQLKDELLNVVEAYKSAQTETLKYYMPSAAEGRTHVEVACLSDSEMELHPAGLTFPMAFVFTSKAMAVACKKKQRLLCKEGSDGELLACDVPPYQTNVSLAALREIHNSCSGGGYQGPTDMDYFVAIFPNEEFDRQSCEIEKRSGGKGLCKIFSRELCGQPLPYEAILAIGKGLLQ</sequence>
<dbReference type="InterPro" id="IPR006064">
    <property type="entry name" value="Glycosidase"/>
</dbReference>
<reference evidence="2" key="1">
    <citation type="submission" date="2014-03" db="EMBL/GenBank/DDBJ databases">
        <title>Deep sequencing of the tobacco ancestor Nicotiana tomentosiformis reveals multiple T-DNA inserts and a complex evolutionary history of natural transformation in Nicotianae.</title>
        <authorList>
            <person name="Chen K."/>
            <person name="Dorlhac de Bornes F."/>
            <person name="Szegedi E."/>
            <person name="Otten L."/>
        </authorList>
    </citation>
    <scope>NUCLEOTIDE SEQUENCE</scope>
</reference>
<evidence type="ECO:0000313" key="2">
    <source>
        <dbReference type="EMBL" id="AIM40176.1"/>
    </source>
</evidence>